<organism evidence="1 2">
    <name type="scientific">Dermacentor silvarum</name>
    <name type="common">Tick</name>
    <dbReference type="NCBI Taxonomy" id="543639"/>
    <lineage>
        <taxon>Eukaryota</taxon>
        <taxon>Metazoa</taxon>
        <taxon>Ecdysozoa</taxon>
        <taxon>Arthropoda</taxon>
        <taxon>Chelicerata</taxon>
        <taxon>Arachnida</taxon>
        <taxon>Acari</taxon>
        <taxon>Parasitiformes</taxon>
        <taxon>Ixodida</taxon>
        <taxon>Ixodoidea</taxon>
        <taxon>Ixodidae</taxon>
        <taxon>Rhipicephalinae</taxon>
        <taxon>Dermacentor</taxon>
    </lineage>
</organism>
<sequence length="229" mass="26244">MAFFIFSCQPEVVRSSTVPPGSEQEVSAIASSDSDDPLQQEVRLHLDHAYSSQQLSYDELVEQVAKQKHVITELLEQAEAANATVAELNNLLKRSQQDHAETKKLCDRLQQKNRCLRLELSAMQEKVRRCKTEAAQNMDITCEALVKDEKKLRYYTDFISSNRLDTFWSLLEPDAKGLCFWQMKETASEDRNFILPLKTQLVLVLMRLKLGLDGLDLAYRYAVNIQSLK</sequence>
<reference evidence="1" key="1">
    <citation type="submission" date="2020-05" db="EMBL/GenBank/DDBJ databases">
        <title>Large-scale comparative analyses of tick genomes elucidate their genetic diversity and vector capacities.</title>
        <authorList>
            <person name="Jia N."/>
            <person name="Wang J."/>
            <person name="Shi W."/>
            <person name="Du L."/>
            <person name="Sun Y."/>
            <person name="Zhan W."/>
            <person name="Jiang J."/>
            <person name="Wang Q."/>
            <person name="Zhang B."/>
            <person name="Ji P."/>
            <person name="Sakyi L.B."/>
            <person name="Cui X."/>
            <person name="Yuan T."/>
            <person name="Jiang B."/>
            <person name="Yang W."/>
            <person name="Lam T.T.-Y."/>
            <person name="Chang Q."/>
            <person name="Ding S."/>
            <person name="Wang X."/>
            <person name="Zhu J."/>
            <person name="Ruan X."/>
            <person name="Zhao L."/>
            <person name="Wei J."/>
            <person name="Que T."/>
            <person name="Du C."/>
            <person name="Cheng J."/>
            <person name="Dai P."/>
            <person name="Han X."/>
            <person name="Huang E."/>
            <person name="Gao Y."/>
            <person name="Liu J."/>
            <person name="Shao H."/>
            <person name="Ye R."/>
            <person name="Li L."/>
            <person name="Wei W."/>
            <person name="Wang X."/>
            <person name="Wang C."/>
            <person name="Yang T."/>
            <person name="Huo Q."/>
            <person name="Li W."/>
            <person name="Guo W."/>
            <person name="Chen H."/>
            <person name="Zhou L."/>
            <person name="Ni X."/>
            <person name="Tian J."/>
            <person name="Zhou Y."/>
            <person name="Sheng Y."/>
            <person name="Liu T."/>
            <person name="Pan Y."/>
            <person name="Xia L."/>
            <person name="Li J."/>
            <person name="Zhao F."/>
            <person name="Cao W."/>
        </authorList>
    </citation>
    <scope>NUCLEOTIDE SEQUENCE</scope>
    <source>
        <strain evidence="1">Dsil-2018</strain>
    </source>
</reference>
<name>A0ACB8D9P1_DERSI</name>
<dbReference type="Proteomes" id="UP000821865">
    <property type="component" value="Chromosome 2"/>
</dbReference>
<keyword evidence="2" id="KW-1185">Reference proteome</keyword>
<evidence type="ECO:0000313" key="1">
    <source>
        <dbReference type="EMBL" id="KAH7964862.1"/>
    </source>
</evidence>
<accession>A0ACB8D9P1</accession>
<gene>
    <name evidence="1" type="ORF">HPB49_001933</name>
</gene>
<protein>
    <submittedName>
        <fullName evidence="1">Uncharacterized protein</fullName>
    </submittedName>
</protein>
<proteinExistence type="predicted"/>
<evidence type="ECO:0000313" key="2">
    <source>
        <dbReference type="Proteomes" id="UP000821865"/>
    </source>
</evidence>
<comment type="caution">
    <text evidence="1">The sequence shown here is derived from an EMBL/GenBank/DDBJ whole genome shotgun (WGS) entry which is preliminary data.</text>
</comment>
<dbReference type="EMBL" id="CM023471">
    <property type="protein sequence ID" value="KAH7964862.1"/>
    <property type="molecule type" value="Genomic_DNA"/>
</dbReference>